<dbReference type="Proteomes" id="UP000024635">
    <property type="component" value="Unassembled WGS sequence"/>
</dbReference>
<gene>
    <name evidence="1" type="primary">Acey_s0042.g512</name>
    <name evidence="1" type="ORF">Y032_0042g512</name>
</gene>
<evidence type="ECO:0000313" key="2">
    <source>
        <dbReference type="Proteomes" id="UP000024635"/>
    </source>
</evidence>
<organism evidence="1 2">
    <name type="scientific">Ancylostoma ceylanicum</name>
    <dbReference type="NCBI Taxonomy" id="53326"/>
    <lineage>
        <taxon>Eukaryota</taxon>
        <taxon>Metazoa</taxon>
        <taxon>Ecdysozoa</taxon>
        <taxon>Nematoda</taxon>
        <taxon>Chromadorea</taxon>
        <taxon>Rhabditida</taxon>
        <taxon>Rhabditina</taxon>
        <taxon>Rhabditomorpha</taxon>
        <taxon>Strongyloidea</taxon>
        <taxon>Ancylostomatidae</taxon>
        <taxon>Ancylostomatinae</taxon>
        <taxon>Ancylostoma</taxon>
    </lineage>
</organism>
<sequence length="70" mass="7986">MLEVYVEEEMEKQLLGEALEYFCKAVTAGNSPMQDEFVKKRGAEPTVTTVASTPRAHLDRGIVFKVQRRR</sequence>
<keyword evidence="2" id="KW-1185">Reference proteome</keyword>
<dbReference type="AlphaFoldDB" id="A0A016UEL1"/>
<name>A0A016UEL1_9BILA</name>
<reference evidence="2" key="1">
    <citation type="journal article" date="2015" name="Nat. Genet.">
        <title>The genome and transcriptome of the zoonotic hookworm Ancylostoma ceylanicum identify infection-specific gene families.</title>
        <authorList>
            <person name="Schwarz E.M."/>
            <person name="Hu Y."/>
            <person name="Antoshechkin I."/>
            <person name="Miller M.M."/>
            <person name="Sternberg P.W."/>
            <person name="Aroian R.V."/>
        </authorList>
    </citation>
    <scope>NUCLEOTIDE SEQUENCE</scope>
    <source>
        <strain evidence="2">HY135</strain>
    </source>
</reference>
<proteinExistence type="predicted"/>
<dbReference type="EMBL" id="JARK01001378">
    <property type="protein sequence ID" value="EYC13764.1"/>
    <property type="molecule type" value="Genomic_DNA"/>
</dbReference>
<evidence type="ECO:0000313" key="1">
    <source>
        <dbReference type="EMBL" id="EYC13764.1"/>
    </source>
</evidence>
<protein>
    <submittedName>
        <fullName evidence="1">Uncharacterized protein</fullName>
    </submittedName>
</protein>
<accession>A0A016UEL1</accession>
<comment type="caution">
    <text evidence="1">The sequence shown here is derived from an EMBL/GenBank/DDBJ whole genome shotgun (WGS) entry which is preliminary data.</text>
</comment>